<evidence type="ECO:0000313" key="3">
    <source>
        <dbReference type="EMBL" id="KFD52406.1"/>
    </source>
</evidence>
<reference evidence="3 5" key="1">
    <citation type="journal article" date="2014" name="Nat. Genet.">
        <title>Genome and transcriptome of the porcine whipworm Trichuris suis.</title>
        <authorList>
            <person name="Jex A.R."/>
            <person name="Nejsum P."/>
            <person name="Schwarz E.M."/>
            <person name="Hu L."/>
            <person name="Young N.D."/>
            <person name="Hall R.S."/>
            <person name="Korhonen P.K."/>
            <person name="Liao S."/>
            <person name="Thamsborg S."/>
            <person name="Xia J."/>
            <person name="Xu P."/>
            <person name="Wang S."/>
            <person name="Scheerlinck J.P."/>
            <person name="Hofmann A."/>
            <person name="Sternberg P.W."/>
            <person name="Wang J."/>
            <person name="Gasser R.B."/>
        </authorList>
    </citation>
    <scope>NUCLEOTIDE SEQUENCE [LARGE SCALE GENOMIC DNA]</scope>
    <source>
        <strain evidence="4">DCEP-RM93F</strain>
        <strain evidence="3">DCEP-RM93M</strain>
    </source>
</reference>
<feature type="region of interest" description="Disordered" evidence="1">
    <location>
        <begin position="518"/>
        <end position="624"/>
    </location>
</feature>
<evidence type="ECO:0000313" key="5">
    <source>
        <dbReference type="Proteomes" id="UP000030764"/>
    </source>
</evidence>
<keyword evidence="5" id="KW-1185">Reference proteome</keyword>
<feature type="compositionally biased region" description="Basic and acidic residues" evidence="1">
    <location>
        <begin position="549"/>
        <end position="576"/>
    </location>
</feature>
<feature type="region of interest" description="Disordered" evidence="1">
    <location>
        <begin position="647"/>
        <end position="668"/>
    </location>
</feature>
<gene>
    <name evidence="3" type="ORF">M513_06787</name>
    <name evidence="4" type="ORF">M514_06787</name>
</gene>
<feature type="signal peptide" evidence="2">
    <location>
        <begin position="1"/>
        <end position="16"/>
    </location>
</feature>
<dbReference type="EMBL" id="KL363228">
    <property type="protein sequence ID" value="KFD52406.1"/>
    <property type="molecule type" value="Genomic_DNA"/>
</dbReference>
<accession>A0A085M5B0</accession>
<feature type="chain" id="PRO_5007379331" evidence="2">
    <location>
        <begin position="17"/>
        <end position="782"/>
    </location>
</feature>
<feature type="region of interest" description="Disordered" evidence="1">
    <location>
        <begin position="256"/>
        <end position="275"/>
    </location>
</feature>
<evidence type="ECO:0000256" key="1">
    <source>
        <dbReference type="SAM" id="MobiDB-lite"/>
    </source>
</evidence>
<evidence type="ECO:0000313" key="4">
    <source>
        <dbReference type="EMBL" id="KFD69987.1"/>
    </source>
</evidence>
<dbReference type="Proteomes" id="UP000030758">
    <property type="component" value="Unassembled WGS sequence"/>
</dbReference>
<feature type="compositionally biased region" description="Polar residues" evidence="1">
    <location>
        <begin position="578"/>
        <end position="603"/>
    </location>
</feature>
<dbReference type="AlphaFoldDB" id="A0A085M5B0"/>
<feature type="region of interest" description="Disordered" evidence="1">
    <location>
        <begin position="125"/>
        <end position="159"/>
    </location>
</feature>
<feature type="compositionally biased region" description="Polar residues" evidence="1">
    <location>
        <begin position="530"/>
        <end position="548"/>
    </location>
</feature>
<dbReference type="EMBL" id="KL367491">
    <property type="protein sequence ID" value="KFD69987.1"/>
    <property type="molecule type" value="Genomic_DNA"/>
</dbReference>
<organism evidence="3 5">
    <name type="scientific">Trichuris suis</name>
    <name type="common">pig whipworm</name>
    <dbReference type="NCBI Taxonomy" id="68888"/>
    <lineage>
        <taxon>Eukaryota</taxon>
        <taxon>Metazoa</taxon>
        <taxon>Ecdysozoa</taxon>
        <taxon>Nematoda</taxon>
        <taxon>Enoplea</taxon>
        <taxon>Dorylaimia</taxon>
        <taxon>Trichinellida</taxon>
        <taxon>Trichuridae</taxon>
        <taxon>Trichuris</taxon>
    </lineage>
</organism>
<keyword evidence="2" id="KW-0732">Signal</keyword>
<feature type="region of interest" description="Disordered" evidence="1">
    <location>
        <begin position="377"/>
        <end position="400"/>
    </location>
</feature>
<sequence length="782" mass="87977">MLLILLIHALEKALFPQGRTCFHFKQPMSISNWSINPQRLPLKSLLIWERELTAEKDEHTGRVYLERPVVKSKEEELRNSDNRHRDLVIKRQPSISYNRPVSHFSTVSHLSRHRGLPPMIVVPGSSTVADRSSGPRKSTLRISPNSAFSPIRREPKSNDWTVSPGHPLFEPIALRPVAVRLENVRVHPAQRAYQTENWREPREVRNVADIFSSNRSAAGQTQSRGECADATLAYKRLTNAPRRTFAQHFSTIPSRLTAPSEDWSPRKTIENSSGRSKANFLINSLSRRSSVESKSVFSKQPSLAWRSSVGSFNGSLEATVEPVGAVPTRQLGGCSQIANSDQLHSSTLTDRTARSHGESTNAASYLVPKPFFVKSPSEELKKSQRRDSVETESEHHVNSHIVRDASSDDLSFSSNGAALDQQNERQERNRYVDYYFCIRSGFTSIYLFYSLSFKSKHVSFLLNNDEKEELLNCSTGTAAKGVVVDDSQTFRLEDLLHGGNVTAKAKLFEALANDKNASSRTAVNDHRSKGTASWQSNKDSAAPQISSFTHDRPNQRRFESRDYESYNKSQRLDKRTSTPRFQSYPLTHYSSTPNVQLTVTESTGGDEPSLRDSPETGYSSETQFEDERSRLSLMQKAQMFDVTVKPTVQRNHRRHWDSRSKTQPVTEGDLKSAKNFLESLIESKLALSTQDVSTTPSVAANKFSSTRSLSQDVHASTSCKSAQCRAMVKPRRVVYLHTDNDIEQKQTSSMVTTLTRTDVNEDALLLKGWGLKEALRSKETII</sequence>
<dbReference type="Proteomes" id="UP000030764">
    <property type="component" value="Unassembled WGS sequence"/>
</dbReference>
<protein>
    <submittedName>
        <fullName evidence="3">Uncharacterized protein</fullName>
    </submittedName>
</protein>
<proteinExistence type="predicted"/>
<evidence type="ECO:0000256" key="2">
    <source>
        <dbReference type="SAM" id="SignalP"/>
    </source>
</evidence>
<name>A0A085M5B0_9BILA</name>